<gene>
    <name evidence="2" type="ORF">ElyMa_004855200</name>
</gene>
<dbReference type="InterPro" id="IPR000477">
    <property type="entry name" value="RT_dom"/>
</dbReference>
<evidence type="ECO:0000259" key="1">
    <source>
        <dbReference type="PROSITE" id="PS50878"/>
    </source>
</evidence>
<evidence type="ECO:0000313" key="2">
    <source>
        <dbReference type="EMBL" id="GFS12290.1"/>
    </source>
</evidence>
<reference evidence="2 3" key="1">
    <citation type="journal article" date="2021" name="Elife">
        <title>Chloroplast acquisition without the gene transfer in kleptoplastic sea slugs, Plakobranchus ocellatus.</title>
        <authorList>
            <person name="Maeda T."/>
            <person name="Takahashi S."/>
            <person name="Yoshida T."/>
            <person name="Shimamura S."/>
            <person name="Takaki Y."/>
            <person name="Nagai Y."/>
            <person name="Toyoda A."/>
            <person name="Suzuki Y."/>
            <person name="Arimoto A."/>
            <person name="Ishii H."/>
            <person name="Satoh N."/>
            <person name="Nishiyama T."/>
            <person name="Hasebe M."/>
            <person name="Maruyama T."/>
            <person name="Minagawa J."/>
            <person name="Obokata J."/>
            <person name="Shigenobu S."/>
        </authorList>
    </citation>
    <scope>NUCLEOTIDE SEQUENCE [LARGE SCALE GENOMIC DNA]</scope>
</reference>
<evidence type="ECO:0000313" key="3">
    <source>
        <dbReference type="Proteomes" id="UP000762676"/>
    </source>
</evidence>
<dbReference type="AlphaFoldDB" id="A0AAV4IRJ6"/>
<sequence length="314" mass="36530">MRVEGETSTYQKIKRGVRQGCVLSPDLFSLYSQFIMRNIEGLRGIYIGGHIINNLRYADDIVLIAENTKDLQRLLDIVREESQKRGLELNSKKTEIMVVSRKETPPNINIYINDTKLQQQDQFKYLGALIASNGRDTTEISSRIAQSKNMFKRMKNILTNPHMSIETRKRVLECYIEPILMYGCETWIISKQTRGRLEVMEMWFLQRMIIIPWTAKKPNDTVLSETKTKRALINKIRKRQATFFGHTMRRERQEHLVTTGMFMGRRGRGRLREKTTDGLASWLGVGSTVEMIKMTRKHDVWRGMIANAMRHGTG</sequence>
<accession>A0AAV4IRJ6</accession>
<dbReference type="InterPro" id="IPR043502">
    <property type="entry name" value="DNA/RNA_pol_sf"/>
</dbReference>
<keyword evidence="3" id="KW-1185">Reference proteome</keyword>
<dbReference type="EMBL" id="BMAT01009707">
    <property type="protein sequence ID" value="GFS12290.1"/>
    <property type="molecule type" value="Genomic_DNA"/>
</dbReference>
<organism evidence="2 3">
    <name type="scientific">Elysia marginata</name>
    <dbReference type="NCBI Taxonomy" id="1093978"/>
    <lineage>
        <taxon>Eukaryota</taxon>
        <taxon>Metazoa</taxon>
        <taxon>Spiralia</taxon>
        <taxon>Lophotrochozoa</taxon>
        <taxon>Mollusca</taxon>
        <taxon>Gastropoda</taxon>
        <taxon>Heterobranchia</taxon>
        <taxon>Euthyneura</taxon>
        <taxon>Panpulmonata</taxon>
        <taxon>Sacoglossa</taxon>
        <taxon>Placobranchoidea</taxon>
        <taxon>Plakobranchidae</taxon>
        <taxon>Elysia</taxon>
    </lineage>
</organism>
<feature type="domain" description="Reverse transcriptase" evidence="1">
    <location>
        <begin position="1"/>
        <end position="130"/>
    </location>
</feature>
<keyword evidence="2" id="KW-0548">Nucleotidyltransferase</keyword>
<dbReference type="CDD" id="cd01650">
    <property type="entry name" value="RT_nLTR_like"/>
    <property type="match status" value="1"/>
</dbReference>
<proteinExistence type="predicted"/>
<keyword evidence="2" id="KW-0695">RNA-directed DNA polymerase</keyword>
<dbReference type="PANTHER" id="PTHR47027">
    <property type="entry name" value="REVERSE TRANSCRIPTASE DOMAIN-CONTAINING PROTEIN"/>
    <property type="match status" value="1"/>
</dbReference>
<comment type="caution">
    <text evidence="2">The sequence shown here is derived from an EMBL/GenBank/DDBJ whole genome shotgun (WGS) entry which is preliminary data.</text>
</comment>
<name>A0AAV4IRJ6_9GAST</name>
<keyword evidence="2" id="KW-0808">Transferase</keyword>
<protein>
    <submittedName>
        <fullName evidence="2">RNA-directed DNA polymerase from mobile element jockey</fullName>
    </submittedName>
</protein>
<dbReference type="PANTHER" id="PTHR47027:SF20">
    <property type="entry name" value="REVERSE TRANSCRIPTASE-LIKE PROTEIN WITH RNA-DIRECTED DNA POLYMERASE DOMAIN"/>
    <property type="match status" value="1"/>
</dbReference>
<dbReference type="Pfam" id="PF00078">
    <property type="entry name" value="RVT_1"/>
    <property type="match status" value="1"/>
</dbReference>
<dbReference type="SUPFAM" id="SSF56672">
    <property type="entry name" value="DNA/RNA polymerases"/>
    <property type="match status" value="1"/>
</dbReference>
<dbReference type="PRINTS" id="PR01345">
    <property type="entry name" value="CERVTRCPTASE"/>
</dbReference>
<dbReference type="GO" id="GO:0003964">
    <property type="term" value="F:RNA-directed DNA polymerase activity"/>
    <property type="evidence" value="ECO:0007669"/>
    <property type="project" value="UniProtKB-KW"/>
</dbReference>
<dbReference type="PROSITE" id="PS50878">
    <property type="entry name" value="RT_POL"/>
    <property type="match status" value="1"/>
</dbReference>
<dbReference type="Proteomes" id="UP000762676">
    <property type="component" value="Unassembled WGS sequence"/>
</dbReference>